<comment type="subcellular location">
    <subcellularLocation>
        <location evidence="1">Membrane</location>
        <topology evidence="1">Multi-pass membrane protein</topology>
    </subcellularLocation>
</comment>
<evidence type="ECO:0008006" key="8">
    <source>
        <dbReference type="Google" id="ProtNLM"/>
    </source>
</evidence>
<feature type="transmembrane region" description="Helical" evidence="5">
    <location>
        <begin position="56"/>
        <end position="76"/>
    </location>
</feature>
<sequence length="380" mass="42441">MGTLGAGAAFALCWSLQLPPAMSLPMLLVCGAAPMWWLEGRRDCTQAEGRTERAAFRDWVLGALAVVTLVAASTAAQLNWGGAKTRMMLDVLPAIAGAVVLMLVISWRDWRAGLPEAVSSLGTILRKRSVASEGALTVLLGWCVKAVFVPLMLVWCHVWLALAVQASIVPTVLGGFMVVVAFLYAIDTCFAVIGYVNTSARIAAQIRSVDQTWLGWLSALVCYPPLSVLVLDTWLVYKTSEDWLHWFARFPTFGTFWGFLVVLTTGIYVWATVVFGPRFSNLTYRGLITAGPYRFVRHPAYLSKNLSWWLIFTPFLSSQGWRVAVTHSLALLAINGIYWLRARTEERHLLRYPEYRAYVDWIRRNGVWASLMGRRGREMA</sequence>
<dbReference type="Proteomes" id="UP000051802">
    <property type="component" value="Unassembled WGS sequence"/>
</dbReference>
<evidence type="ECO:0000256" key="4">
    <source>
        <dbReference type="ARBA" id="ARBA00023136"/>
    </source>
</evidence>
<dbReference type="InterPro" id="IPR007269">
    <property type="entry name" value="ICMT_MeTrfase"/>
</dbReference>
<evidence type="ECO:0000313" key="6">
    <source>
        <dbReference type="EMBL" id="KRG46245.1"/>
    </source>
</evidence>
<accession>A0A0R0AM79</accession>
<keyword evidence="2 5" id="KW-0812">Transmembrane</keyword>
<keyword evidence="3 5" id="KW-1133">Transmembrane helix</keyword>
<dbReference type="GO" id="GO:0004671">
    <property type="term" value="F:protein C-terminal S-isoprenylcysteine carboxyl O-methyltransferase activity"/>
    <property type="evidence" value="ECO:0007669"/>
    <property type="project" value="InterPro"/>
</dbReference>
<dbReference type="Gene3D" id="1.20.120.1630">
    <property type="match status" value="1"/>
</dbReference>
<evidence type="ECO:0000256" key="5">
    <source>
        <dbReference type="SAM" id="Phobius"/>
    </source>
</evidence>
<feature type="transmembrane region" description="Helical" evidence="5">
    <location>
        <begin position="135"/>
        <end position="160"/>
    </location>
</feature>
<gene>
    <name evidence="6" type="ORF">ARC20_05855</name>
</gene>
<reference evidence="6 7" key="1">
    <citation type="submission" date="2015-10" db="EMBL/GenBank/DDBJ databases">
        <title>Genome sequencing and analysis of members of genus Stenotrophomonas.</title>
        <authorList>
            <person name="Patil P.P."/>
            <person name="Midha S."/>
            <person name="Patil P.B."/>
        </authorList>
    </citation>
    <scope>NUCLEOTIDE SEQUENCE [LARGE SCALE GENOMIC DNA]</scope>
    <source>
        <strain evidence="6 7">JCM 16536</strain>
    </source>
</reference>
<keyword evidence="4 5" id="KW-0472">Membrane</keyword>
<evidence type="ECO:0000256" key="3">
    <source>
        <dbReference type="ARBA" id="ARBA00022989"/>
    </source>
</evidence>
<dbReference type="OrthoDB" id="8983643at2"/>
<dbReference type="Pfam" id="PF04140">
    <property type="entry name" value="ICMT"/>
    <property type="match status" value="1"/>
</dbReference>
<feature type="transmembrane region" description="Helical" evidence="5">
    <location>
        <begin position="213"/>
        <end position="235"/>
    </location>
</feature>
<evidence type="ECO:0000256" key="2">
    <source>
        <dbReference type="ARBA" id="ARBA00022692"/>
    </source>
</evidence>
<evidence type="ECO:0000313" key="7">
    <source>
        <dbReference type="Proteomes" id="UP000051802"/>
    </source>
</evidence>
<dbReference type="STRING" id="676599.ARC20_05855"/>
<dbReference type="GO" id="GO:0016020">
    <property type="term" value="C:membrane"/>
    <property type="evidence" value="ECO:0007669"/>
    <property type="project" value="UniProtKB-SubCell"/>
</dbReference>
<dbReference type="AlphaFoldDB" id="A0A0R0AM79"/>
<name>A0A0R0AM79_9GAMM</name>
<keyword evidence="7" id="KW-1185">Reference proteome</keyword>
<feature type="transmembrane region" description="Helical" evidence="5">
    <location>
        <begin position="256"/>
        <end position="275"/>
    </location>
</feature>
<proteinExistence type="predicted"/>
<organism evidence="6 7">
    <name type="scientific">Stenotrophomonas panacihumi</name>
    <dbReference type="NCBI Taxonomy" id="676599"/>
    <lineage>
        <taxon>Bacteria</taxon>
        <taxon>Pseudomonadati</taxon>
        <taxon>Pseudomonadota</taxon>
        <taxon>Gammaproteobacteria</taxon>
        <taxon>Lysobacterales</taxon>
        <taxon>Lysobacteraceae</taxon>
        <taxon>Stenotrophomonas</taxon>
    </lineage>
</organism>
<dbReference type="RefSeq" id="WP_057645162.1">
    <property type="nucleotide sequence ID" value="NZ_LLXU01000057.1"/>
</dbReference>
<protein>
    <recommendedName>
        <fullName evidence="8">Protein-S-isoprenylcysteine methyltransferase</fullName>
    </recommendedName>
</protein>
<feature type="transmembrane region" description="Helical" evidence="5">
    <location>
        <begin position="88"/>
        <end position="107"/>
    </location>
</feature>
<dbReference type="EMBL" id="LLXU01000057">
    <property type="protein sequence ID" value="KRG46245.1"/>
    <property type="molecule type" value="Genomic_DNA"/>
</dbReference>
<comment type="caution">
    <text evidence="6">The sequence shown here is derived from an EMBL/GenBank/DDBJ whole genome shotgun (WGS) entry which is preliminary data.</text>
</comment>
<evidence type="ECO:0000256" key="1">
    <source>
        <dbReference type="ARBA" id="ARBA00004141"/>
    </source>
</evidence>
<feature type="transmembrane region" description="Helical" evidence="5">
    <location>
        <begin position="172"/>
        <end position="193"/>
    </location>
</feature>